<protein>
    <submittedName>
        <fullName evidence="2">Uncharacterized protein</fullName>
    </submittedName>
</protein>
<dbReference type="AlphaFoldDB" id="A0A0N8K1A0"/>
<evidence type="ECO:0000313" key="3">
    <source>
        <dbReference type="Proteomes" id="UP000034805"/>
    </source>
</evidence>
<dbReference type="EMBL" id="JARO02001814">
    <property type="protein sequence ID" value="KPP74353.1"/>
    <property type="molecule type" value="Genomic_DNA"/>
</dbReference>
<accession>A0A0N8K1A0</accession>
<comment type="caution">
    <text evidence="2">The sequence shown here is derived from an EMBL/GenBank/DDBJ whole genome shotgun (WGS) entry which is preliminary data.</text>
</comment>
<feature type="compositionally biased region" description="Basic and acidic residues" evidence="1">
    <location>
        <begin position="95"/>
        <end position="105"/>
    </location>
</feature>
<sequence>RVTVQRDADAAPRASLLFVYVTVKCSTSDAAPLFPPVCVVSKETDNGSRSAEKKVSDFRAMAEARVEEDEEGLRETREAAFRRTGFRPQDGSTDCTERHKPDRRSSSQGPLSSIRAAIKKTTRTNPLSDHPRDRRRPEITIVSAEPLPTSPWFPGNPAGFPPPTPSSQPIWGGSISVSSQ</sequence>
<feature type="non-terminal residue" evidence="2">
    <location>
        <position position="180"/>
    </location>
</feature>
<dbReference type="Proteomes" id="UP000034805">
    <property type="component" value="Unassembled WGS sequence"/>
</dbReference>
<feature type="compositionally biased region" description="Basic and acidic residues" evidence="1">
    <location>
        <begin position="129"/>
        <end position="138"/>
    </location>
</feature>
<name>A0A0N8K1A0_SCLFO</name>
<dbReference type="STRING" id="113540.ENSSFOP00015013197"/>
<organism evidence="2 3">
    <name type="scientific">Scleropages formosus</name>
    <name type="common">Asian bonytongue</name>
    <name type="synonym">Osteoglossum formosum</name>
    <dbReference type="NCBI Taxonomy" id="113540"/>
    <lineage>
        <taxon>Eukaryota</taxon>
        <taxon>Metazoa</taxon>
        <taxon>Chordata</taxon>
        <taxon>Craniata</taxon>
        <taxon>Vertebrata</taxon>
        <taxon>Euteleostomi</taxon>
        <taxon>Actinopterygii</taxon>
        <taxon>Neopterygii</taxon>
        <taxon>Teleostei</taxon>
        <taxon>Osteoglossocephala</taxon>
        <taxon>Osteoglossomorpha</taxon>
        <taxon>Osteoglossiformes</taxon>
        <taxon>Osteoglossidae</taxon>
        <taxon>Scleropages</taxon>
    </lineage>
</organism>
<evidence type="ECO:0000313" key="2">
    <source>
        <dbReference type="EMBL" id="KPP74353.1"/>
    </source>
</evidence>
<evidence type="ECO:0000256" key="1">
    <source>
        <dbReference type="SAM" id="MobiDB-lite"/>
    </source>
</evidence>
<gene>
    <name evidence="2" type="ORF">Z043_106491</name>
</gene>
<reference evidence="2 3" key="1">
    <citation type="submission" date="2015-08" db="EMBL/GenBank/DDBJ databases">
        <title>The genome of the Asian arowana (Scleropages formosus).</title>
        <authorList>
            <person name="Tan M.H."/>
            <person name="Gan H.M."/>
            <person name="Croft L.J."/>
            <person name="Austin C.M."/>
        </authorList>
    </citation>
    <scope>NUCLEOTIDE SEQUENCE [LARGE SCALE GENOMIC DNA]</scope>
    <source>
        <strain evidence="2">Aro1</strain>
    </source>
</reference>
<feature type="non-terminal residue" evidence="2">
    <location>
        <position position="1"/>
    </location>
</feature>
<proteinExistence type="predicted"/>
<feature type="region of interest" description="Disordered" evidence="1">
    <location>
        <begin position="64"/>
        <end position="180"/>
    </location>
</feature>